<reference evidence="1" key="1">
    <citation type="submission" date="2021-12" db="EMBL/GenBank/DDBJ databases">
        <title>Convergent genome expansion in fungi linked to evolution of root-endophyte symbiosis.</title>
        <authorList>
            <consortium name="DOE Joint Genome Institute"/>
            <person name="Ke Y.-H."/>
            <person name="Bonito G."/>
            <person name="Liao H.-L."/>
            <person name="Looney B."/>
            <person name="Rojas-Flechas A."/>
            <person name="Nash J."/>
            <person name="Hameed K."/>
            <person name="Schadt C."/>
            <person name="Martin F."/>
            <person name="Crous P.W."/>
            <person name="Miettinen O."/>
            <person name="Magnuson J.K."/>
            <person name="Labbe J."/>
            <person name="Jacobson D."/>
            <person name="Doktycz M.J."/>
            <person name="Veneault-Fourrey C."/>
            <person name="Kuo A."/>
            <person name="Mondo S."/>
            <person name="Calhoun S."/>
            <person name="Riley R."/>
            <person name="Ohm R."/>
            <person name="LaButti K."/>
            <person name="Andreopoulos B."/>
            <person name="Pangilinan J."/>
            <person name="Nolan M."/>
            <person name="Tritt A."/>
            <person name="Clum A."/>
            <person name="Lipzen A."/>
            <person name="Daum C."/>
            <person name="Barry K."/>
            <person name="Grigoriev I.V."/>
            <person name="Vilgalys R."/>
        </authorList>
    </citation>
    <scope>NUCLEOTIDE SEQUENCE</scope>
    <source>
        <strain evidence="1">PMI_201</strain>
    </source>
</reference>
<gene>
    <name evidence="1" type="ORF">BGW36DRAFT_423332</name>
</gene>
<protein>
    <submittedName>
        <fullName evidence="1">Uncharacterized protein</fullName>
    </submittedName>
</protein>
<accession>A0AAD4L3Z0</accession>
<name>A0AAD4L3Z0_9EURO</name>
<dbReference type="Proteomes" id="UP001201262">
    <property type="component" value="Unassembled WGS sequence"/>
</dbReference>
<dbReference type="SUPFAM" id="SSF52777">
    <property type="entry name" value="CoA-dependent acyltransferases"/>
    <property type="match status" value="1"/>
</dbReference>
<evidence type="ECO:0000313" key="1">
    <source>
        <dbReference type="EMBL" id="KAH8703783.1"/>
    </source>
</evidence>
<proteinExistence type="predicted"/>
<dbReference type="GeneID" id="70250110"/>
<dbReference type="RefSeq" id="XP_046076801.1">
    <property type="nucleotide sequence ID" value="XM_046219823.1"/>
</dbReference>
<evidence type="ECO:0000313" key="2">
    <source>
        <dbReference type="Proteomes" id="UP001201262"/>
    </source>
</evidence>
<comment type="caution">
    <text evidence="1">The sequence shown here is derived from an EMBL/GenBank/DDBJ whole genome shotgun (WGS) entry which is preliminary data.</text>
</comment>
<dbReference type="Gene3D" id="3.30.559.30">
    <property type="entry name" value="Nonribosomal peptide synthetase, condensation domain"/>
    <property type="match status" value="1"/>
</dbReference>
<organism evidence="1 2">
    <name type="scientific">Talaromyces proteolyticus</name>
    <dbReference type="NCBI Taxonomy" id="1131652"/>
    <lineage>
        <taxon>Eukaryota</taxon>
        <taxon>Fungi</taxon>
        <taxon>Dikarya</taxon>
        <taxon>Ascomycota</taxon>
        <taxon>Pezizomycotina</taxon>
        <taxon>Eurotiomycetes</taxon>
        <taxon>Eurotiomycetidae</taxon>
        <taxon>Eurotiales</taxon>
        <taxon>Trichocomaceae</taxon>
        <taxon>Talaromyces</taxon>
        <taxon>Talaromyces sect. Bacilispori</taxon>
    </lineage>
</organism>
<dbReference type="EMBL" id="JAJTJA010000002">
    <property type="protein sequence ID" value="KAH8703783.1"/>
    <property type="molecule type" value="Genomic_DNA"/>
</dbReference>
<keyword evidence="2" id="KW-1185">Reference proteome</keyword>
<sequence length="144" mass="16424">MPVRIPLDWDIECASFLRSLQQRLLLLMDYQYVDWVTIANLSAEGNAGCQAAIPFAVHQHRVDIIEECSKIGLKLKSLEVSSWNMPILVDFLISSSHITGNICFDPNTFRPEYIDSLLKRTEAIYLQLCQFEAGICLKDLQISF</sequence>
<dbReference type="AlphaFoldDB" id="A0AAD4L3Z0"/>